<feature type="region of interest" description="Disordered" evidence="1">
    <location>
        <begin position="348"/>
        <end position="368"/>
    </location>
</feature>
<protein>
    <submittedName>
        <fullName evidence="2">Uncharacterized protein</fullName>
    </submittedName>
</protein>
<dbReference type="InParanoid" id="A0A0C3H7Y2"/>
<proteinExistence type="predicted"/>
<sequence>MSSTGLLLFTGAPRSRTLDWGNPEFLEAFSEPFYRFAGWPTSDDDVHTSPFPFYPPWRSIPLTRQHLATGHSQVPGWPAASFFTTPGVPSFIHEESPALGDLSQITTSESAEEVLSQFFEQSYARHNDIISSQVATVSSTGLPLQSSDSSYGTTYSSTSQPLESFLGAKEIPLCGNLSDLKDIPTALYLNSIHPQTVTVDLIVGIISVQSPKLIKTRHSVDVELIEVLVGDETKSGFGINFWLPPSEAVQGDMRNVLSGLRAQDVVLMRNIALSSFRGKVYGQSLRRGLTKIHLLYRKRIDRTDSGGCYKAADLASTTALDFRIDIQIKKTAKVRDWGLRFVNPGVKNGGGSKQESSVARDILPPDTQ</sequence>
<keyword evidence="3" id="KW-1185">Reference proteome</keyword>
<gene>
    <name evidence="2" type="ORF">OIDMADRAFT_178376</name>
</gene>
<dbReference type="HOGENOM" id="CLU_054588_0_0_1"/>
<reference evidence="3" key="2">
    <citation type="submission" date="2015-01" db="EMBL/GenBank/DDBJ databases">
        <title>Evolutionary Origins and Diversification of the Mycorrhizal Mutualists.</title>
        <authorList>
            <consortium name="DOE Joint Genome Institute"/>
            <consortium name="Mycorrhizal Genomics Consortium"/>
            <person name="Kohler A."/>
            <person name="Kuo A."/>
            <person name="Nagy L.G."/>
            <person name="Floudas D."/>
            <person name="Copeland A."/>
            <person name="Barry K.W."/>
            <person name="Cichocki N."/>
            <person name="Veneault-Fourrey C."/>
            <person name="LaButti K."/>
            <person name="Lindquist E.A."/>
            <person name="Lipzen A."/>
            <person name="Lundell T."/>
            <person name="Morin E."/>
            <person name="Murat C."/>
            <person name="Riley R."/>
            <person name="Ohm R."/>
            <person name="Sun H."/>
            <person name="Tunlid A."/>
            <person name="Henrissat B."/>
            <person name="Grigoriev I.V."/>
            <person name="Hibbett D.S."/>
            <person name="Martin F."/>
        </authorList>
    </citation>
    <scope>NUCLEOTIDE SEQUENCE [LARGE SCALE GENOMIC DNA]</scope>
    <source>
        <strain evidence="3">Zn</strain>
    </source>
</reference>
<accession>A0A0C3H7Y2</accession>
<evidence type="ECO:0000313" key="3">
    <source>
        <dbReference type="Proteomes" id="UP000054321"/>
    </source>
</evidence>
<dbReference type="EMBL" id="KN832873">
    <property type="protein sequence ID" value="KIN04331.1"/>
    <property type="molecule type" value="Genomic_DNA"/>
</dbReference>
<name>A0A0C3H7Y2_OIDMZ</name>
<dbReference type="AlphaFoldDB" id="A0A0C3H7Y2"/>
<dbReference type="Proteomes" id="UP000054321">
    <property type="component" value="Unassembled WGS sequence"/>
</dbReference>
<evidence type="ECO:0000313" key="2">
    <source>
        <dbReference type="EMBL" id="KIN04331.1"/>
    </source>
</evidence>
<dbReference type="InterPro" id="IPR012340">
    <property type="entry name" value="NA-bd_OB-fold"/>
</dbReference>
<dbReference type="SUPFAM" id="SSF50249">
    <property type="entry name" value="Nucleic acid-binding proteins"/>
    <property type="match status" value="1"/>
</dbReference>
<evidence type="ECO:0000256" key="1">
    <source>
        <dbReference type="SAM" id="MobiDB-lite"/>
    </source>
</evidence>
<dbReference type="OrthoDB" id="5378679at2759"/>
<reference evidence="2 3" key="1">
    <citation type="submission" date="2014-04" db="EMBL/GenBank/DDBJ databases">
        <authorList>
            <consortium name="DOE Joint Genome Institute"/>
            <person name="Kuo A."/>
            <person name="Martino E."/>
            <person name="Perotto S."/>
            <person name="Kohler A."/>
            <person name="Nagy L.G."/>
            <person name="Floudas D."/>
            <person name="Copeland A."/>
            <person name="Barry K.W."/>
            <person name="Cichocki N."/>
            <person name="Veneault-Fourrey C."/>
            <person name="LaButti K."/>
            <person name="Lindquist E.A."/>
            <person name="Lipzen A."/>
            <person name="Lundell T."/>
            <person name="Morin E."/>
            <person name="Murat C."/>
            <person name="Sun H."/>
            <person name="Tunlid A."/>
            <person name="Henrissat B."/>
            <person name="Grigoriev I.V."/>
            <person name="Hibbett D.S."/>
            <person name="Martin F."/>
            <person name="Nordberg H.P."/>
            <person name="Cantor M.N."/>
            <person name="Hua S.X."/>
        </authorList>
    </citation>
    <scope>NUCLEOTIDE SEQUENCE [LARGE SCALE GENOMIC DNA]</scope>
    <source>
        <strain evidence="2 3">Zn</strain>
    </source>
</reference>
<dbReference type="Gene3D" id="2.40.50.140">
    <property type="entry name" value="Nucleic acid-binding proteins"/>
    <property type="match status" value="1"/>
</dbReference>
<organism evidence="2 3">
    <name type="scientific">Oidiodendron maius (strain Zn)</name>
    <dbReference type="NCBI Taxonomy" id="913774"/>
    <lineage>
        <taxon>Eukaryota</taxon>
        <taxon>Fungi</taxon>
        <taxon>Dikarya</taxon>
        <taxon>Ascomycota</taxon>
        <taxon>Pezizomycotina</taxon>
        <taxon>Leotiomycetes</taxon>
        <taxon>Leotiomycetes incertae sedis</taxon>
        <taxon>Myxotrichaceae</taxon>
        <taxon>Oidiodendron</taxon>
    </lineage>
</organism>